<name>A0A8H3E5S1_9AGAM</name>
<sequence length="152" mass="17019">MSIIKKMESDVESVLDALIAPTGGISPQEAADYIYTIGTEFFKVHSSPGSLADGEDDDAAPCNGPTTPGVPTFFYQLWETVISHVRLAPVEEQAHDECISRRVEFISRVKAKPQPDGKDWLLPGAIGRWDDLPRLAWSTRDYYDFIDSETWR</sequence>
<comment type="caution">
    <text evidence="1">The sequence shown here is derived from an EMBL/GenBank/DDBJ whole genome shotgun (WGS) entry which is preliminary data.</text>
</comment>
<dbReference type="Proteomes" id="UP000663827">
    <property type="component" value="Unassembled WGS sequence"/>
</dbReference>
<evidence type="ECO:0000313" key="2">
    <source>
        <dbReference type="Proteomes" id="UP000663827"/>
    </source>
</evidence>
<protein>
    <submittedName>
        <fullName evidence="1">Uncharacterized protein</fullName>
    </submittedName>
</protein>
<gene>
    <name evidence="1" type="ORF">RDB_LOCUS145396</name>
</gene>
<accession>A0A8H3E5S1</accession>
<organism evidence="1 2">
    <name type="scientific">Rhizoctonia solani</name>
    <dbReference type="NCBI Taxonomy" id="456999"/>
    <lineage>
        <taxon>Eukaryota</taxon>
        <taxon>Fungi</taxon>
        <taxon>Dikarya</taxon>
        <taxon>Basidiomycota</taxon>
        <taxon>Agaricomycotina</taxon>
        <taxon>Agaricomycetes</taxon>
        <taxon>Cantharellales</taxon>
        <taxon>Ceratobasidiaceae</taxon>
        <taxon>Rhizoctonia</taxon>
    </lineage>
</organism>
<dbReference type="AlphaFoldDB" id="A0A8H3E5S1"/>
<proteinExistence type="predicted"/>
<dbReference type="EMBL" id="CAJNJQ010003960">
    <property type="protein sequence ID" value="CAE7206957.1"/>
    <property type="molecule type" value="Genomic_DNA"/>
</dbReference>
<reference evidence="1" key="1">
    <citation type="submission" date="2021-01" db="EMBL/GenBank/DDBJ databases">
        <authorList>
            <person name="Kaushik A."/>
        </authorList>
    </citation>
    <scope>NUCLEOTIDE SEQUENCE</scope>
    <source>
        <strain evidence="1">AG5</strain>
    </source>
</reference>
<evidence type="ECO:0000313" key="1">
    <source>
        <dbReference type="EMBL" id="CAE7206957.1"/>
    </source>
</evidence>